<dbReference type="PANTHER" id="PTHR31672:SF13">
    <property type="entry name" value="F-BOX PROTEIN CPR30-LIKE"/>
    <property type="match status" value="1"/>
</dbReference>
<organism evidence="2 3">
    <name type="scientific">Kalanchoe fedtschenkoi</name>
    <name type="common">Lavender scallops</name>
    <name type="synonym">South American air plant</name>
    <dbReference type="NCBI Taxonomy" id="63787"/>
    <lineage>
        <taxon>Eukaryota</taxon>
        <taxon>Viridiplantae</taxon>
        <taxon>Streptophyta</taxon>
        <taxon>Embryophyta</taxon>
        <taxon>Tracheophyta</taxon>
        <taxon>Spermatophyta</taxon>
        <taxon>Magnoliopsida</taxon>
        <taxon>eudicotyledons</taxon>
        <taxon>Gunneridae</taxon>
        <taxon>Pentapetalae</taxon>
        <taxon>Saxifragales</taxon>
        <taxon>Crassulaceae</taxon>
        <taxon>Kalanchoe</taxon>
    </lineage>
</organism>
<sequence>MMITDKPKKIPKGMKHKTAAVSSAEPELCGDLIREILLKLPVKSLLRFKQVSKTWLHMITSNSFISGHYSVAQNRQSAPSYFIVRYAIESSRVVSFITQISMETSRIRIDQDIHLRFLESCMNISMSKSMG</sequence>
<accession>A0A7N0SZP0</accession>
<feature type="domain" description="F-box" evidence="1">
    <location>
        <begin position="28"/>
        <end position="68"/>
    </location>
</feature>
<evidence type="ECO:0000313" key="2">
    <source>
        <dbReference type="EnsemblPlants" id="Kaladp0015s0087.1.v1.1.CDS.1"/>
    </source>
</evidence>
<dbReference type="InterPro" id="IPR050796">
    <property type="entry name" value="SCF_F-box_component"/>
</dbReference>
<name>A0A7N0SZP0_KALFE</name>
<dbReference type="PANTHER" id="PTHR31672">
    <property type="entry name" value="BNACNNG10540D PROTEIN"/>
    <property type="match status" value="1"/>
</dbReference>
<proteinExistence type="predicted"/>
<dbReference type="Gene3D" id="1.20.1280.50">
    <property type="match status" value="1"/>
</dbReference>
<dbReference type="SUPFAM" id="SSF81383">
    <property type="entry name" value="F-box domain"/>
    <property type="match status" value="1"/>
</dbReference>
<dbReference type="InterPro" id="IPR036047">
    <property type="entry name" value="F-box-like_dom_sf"/>
</dbReference>
<dbReference type="Proteomes" id="UP000594263">
    <property type="component" value="Unplaced"/>
</dbReference>
<dbReference type="AlphaFoldDB" id="A0A7N0SZP0"/>
<dbReference type="Gramene" id="Kaladp0015s0087.1.v1.1">
    <property type="protein sequence ID" value="Kaladp0015s0087.1.v1.1.CDS.1"/>
    <property type="gene ID" value="Kaladp0015s0087.v1.1"/>
</dbReference>
<dbReference type="InterPro" id="IPR001810">
    <property type="entry name" value="F-box_dom"/>
</dbReference>
<evidence type="ECO:0000259" key="1">
    <source>
        <dbReference type="SMART" id="SM00256"/>
    </source>
</evidence>
<protein>
    <recommendedName>
        <fullName evidence="1">F-box domain-containing protein</fullName>
    </recommendedName>
</protein>
<dbReference type="CDD" id="cd22157">
    <property type="entry name" value="F-box_AtFBW1-like"/>
    <property type="match status" value="1"/>
</dbReference>
<dbReference type="SMART" id="SM00256">
    <property type="entry name" value="FBOX"/>
    <property type="match status" value="1"/>
</dbReference>
<dbReference type="Pfam" id="PF00646">
    <property type="entry name" value="F-box"/>
    <property type="match status" value="1"/>
</dbReference>
<evidence type="ECO:0000313" key="3">
    <source>
        <dbReference type="Proteomes" id="UP000594263"/>
    </source>
</evidence>
<reference evidence="2" key="1">
    <citation type="submission" date="2021-01" db="UniProtKB">
        <authorList>
            <consortium name="EnsemblPlants"/>
        </authorList>
    </citation>
    <scope>IDENTIFICATION</scope>
</reference>
<dbReference type="EnsemblPlants" id="Kaladp0015s0087.1.v1.1">
    <property type="protein sequence ID" value="Kaladp0015s0087.1.v1.1.CDS.1"/>
    <property type="gene ID" value="Kaladp0015s0087.v1.1"/>
</dbReference>
<keyword evidence="3" id="KW-1185">Reference proteome</keyword>